<accession>A0A829WJJ6</accession>
<name>A0A829WJJ6_9FIRM</name>
<dbReference type="EMBL" id="BJLB01000001">
    <property type="protein sequence ID" value="GEA37570.1"/>
    <property type="molecule type" value="Genomic_DNA"/>
</dbReference>
<protein>
    <submittedName>
        <fullName evidence="1">Uncharacterized protein</fullName>
    </submittedName>
</protein>
<dbReference type="RefSeq" id="WP_002588877.1">
    <property type="nucleotide sequence ID" value="NZ_BJLB01000001.1"/>
</dbReference>
<comment type="caution">
    <text evidence="1">The sequence shown here is derived from an EMBL/GenBank/DDBJ whole genome shotgun (WGS) entry which is preliminary data.</text>
</comment>
<dbReference type="AlphaFoldDB" id="A0A829WJJ6"/>
<reference evidence="1 2" key="1">
    <citation type="submission" date="2019-06" db="EMBL/GenBank/DDBJ databases">
        <title>Draft genome sequence of [Clostridium] clostridioforme NBRC 113352.</title>
        <authorList>
            <person name="Miura T."/>
            <person name="Furukawa M."/>
            <person name="Shimamura M."/>
            <person name="Ohyama Y."/>
            <person name="Yamazoe A."/>
            <person name="Kawasaki H."/>
        </authorList>
    </citation>
    <scope>NUCLEOTIDE SEQUENCE [LARGE SCALE GENOMIC DNA]</scope>
    <source>
        <strain evidence="1 2">NBRC 113352</strain>
    </source>
</reference>
<evidence type="ECO:0000313" key="2">
    <source>
        <dbReference type="Proteomes" id="UP000315200"/>
    </source>
</evidence>
<proteinExistence type="predicted"/>
<gene>
    <name evidence="1" type="ORF">Ccl03g_32830</name>
</gene>
<evidence type="ECO:0000313" key="1">
    <source>
        <dbReference type="EMBL" id="GEA37570.1"/>
    </source>
</evidence>
<organism evidence="1 2">
    <name type="scientific">Enterocloster clostridioformis</name>
    <dbReference type="NCBI Taxonomy" id="1531"/>
    <lineage>
        <taxon>Bacteria</taxon>
        <taxon>Bacillati</taxon>
        <taxon>Bacillota</taxon>
        <taxon>Clostridia</taxon>
        <taxon>Lachnospirales</taxon>
        <taxon>Lachnospiraceae</taxon>
        <taxon>Enterocloster</taxon>
    </lineage>
</organism>
<sequence length="60" mass="7037">MPMFEFWLGIEDTDRLFSIKAAQGKTDLTGNDFARELLKKELHRLHPGTVRYDVNEEEIN</sequence>
<dbReference type="Proteomes" id="UP000315200">
    <property type="component" value="Unassembled WGS sequence"/>
</dbReference>